<feature type="transmembrane region" description="Helical" evidence="1">
    <location>
        <begin position="284"/>
        <end position="301"/>
    </location>
</feature>
<name>A0AA46TJG6_9ACTN</name>
<keyword evidence="1" id="KW-1133">Transmembrane helix</keyword>
<dbReference type="Pfam" id="PF22564">
    <property type="entry name" value="HAAS"/>
    <property type="match status" value="1"/>
</dbReference>
<sequence length="309" mass="34205">MTTETLTDRYVDAVVRRIPADQRDDVAAELHTTIADTIDARDDDHETAERTVITELGDPIRLAARYTGRPLALIGPALYPTYVRVLTLLLSTVLPLVTAVSVIVEIVDHNDAGSAVEAGLDTIITVGAQMIAWLTVVFAVMDRLQVRGRLPDIWTPDRLPRVRRSDRASTGACASAAWNASLLVLILWQYSAEPYHDGDTRLTILDPELWSGWIWPILAGFAAIVVLEIIRIRRRAWSVPLVAWYAAAQAAVALPLAWLFYDQRLLNPEFVAAVGDDQVAPDSWWSAAAVIVLIIGAVEIAKRFREARR</sequence>
<gene>
    <name evidence="2" type="ORF">L0C25_05290</name>
</gene>
<evidence type="ECO:0000256" key="1">
    <source>
        <dbReference type="SAM" id="Phobius"/>
    </source>
</evidence>
<keyword evidence="1" id="KW-0812">Transmembrane</keyword>
<keyword evidence="1" id="KW-0472">Membrane</keyword>
<dbReference type="KEGG" id="sgrg:L0C25_05290"/>
<feature type="transmembrane region" description="Helical" evidence="1">
    <location>
        <begin position="82"/>
        <end position="103"/>
    </location>
</feature>
<feature type="transmembrane region" description="Helical" evidence="1">
    <location>
        <begin position="168"/>
        <end position="190"/>
    </location>
</feature>
<dbReference type="EMBL" id="CP094970">
    <property type="protein sequence ID" value="UYM06489.1"/>
    <property type="molecule type" value="Genomic_DNA"/>
</dbReference>
<evidence type="ECO:0000313" key="2">
    <source>
        <dbReference type="EMBL" id="UYM06489.1"/>
    </source>
</evidence>
<accession>A0AA46TJG6</accession>
<reference evidence="2" key="1">
    <citation type="submission" date="2022-01" db="EMBL/GenBank/DDBJ databases">
        <title>Nocardioidaceae gen. sp. A5X3R13.</title>
        <authorList>
            <person name="Lopez Marin M.A."/>
            <person name="Uhlik O."/>
        </authorList>
    </citation>
    <scope>NUCLEOTIDE SEQUENCE</scope>
    <source>
        <strain evidence="2">A5X3R13</strain>
    </source>
</reference>
<evidence type="ECO:0000313" key="3">
    <source>
        <dbReference type="Proteomes" id="UP001164390"/>
    </source>
</evidence>
<organism evidence="2 3">
    <name type="scientific">Solicola gregarius</name>
    <dbReference type="NCBI Taxonomy" id="2908642"/>
    <lineage>
        <taxon>Bacteria</taxon>
        <taxon>Bacillati</taxon>
        <taxon>Actinomycetota</taxon>
        <taxon>Actinomycetes</taxon>
        <taxon>Propionibacteriales</taxon>
        <taxon>Nocardioidaceae</taxon>
        <taxon>Solicola</taxon>
    </lineage>
</organism>
<protein>
    <submittedName>
        <fullName evidence="2">Uncharacterized protein</fullName>
    </submittedName>
</protein>
<feature type="transmembrane region" description="Helical" evidence="1">
    <location>
        <begin position="123"/>
        <end position="141"/>
    </location>
</feature>
<dbReference type="RefSeq" id="WP_271635395.1">
    <property type="nucleotide sequence ID" value="NZ_CP094970.1"/>
</dbReference>
<feature type="transmembrane region" description="Helical" evidence="1">
    <location>
        <begin position="242"/>
        <end position="261"/>
    </location>
</feature>
<dbReference type="Proteomes" id="UP001164390">
    <property type="component" value="Chromosome"/>
</dbReference>
<keyword evidence="3" id="KW-1185">Reference proteome</keyword>
<feature type="transmembrane region" description="Helical" evidence="1">
    <location>
        <begin position="210"/>
        <end position="230"/>
    </location>
</feature>
<proteinExistence type="predicted"/>
<dbReference type="AlphaFoldDB" id="A0AA46TJG6"/>